<feature type="compositionally biased region" description="Basic and acidic residues" evidence="1">
    <location>
        <begin position="25"/>
        <end position="41"/>
    </location>
</feature>
<evidence type="ECO:0000313" key="2">
    <source>
        <dbReference type="EMBL" id="JAT85644.1"/>
    </source>
</evidence>
<dbReference type="OrthoDB" id="10057795at2759"/>
<evidence type="ECO:0000256" key="1">
    <source>
        <dbReference type="SAM" id="MobiDB-lite"/>
    </source>
</evidence>
<organism evidence="2">
    <name type="scientific">Pectinophora gossypiella</name>
    <name type="common">Cotton pink bollworm</name>
    <name type="synonym">Depressaria gossypiella</name>
    <dbReference type="NCBI Taxonomy" id="13191"/>
    <lineage>
        <taxon>Eukaryota</taxon>
        <taxon>Metazoa</taxon>
        <taxon>Ecdysozoa</taxon>
        <taxon>Arthropoda</taxon>
        <taxon>Hexapoda</taxon>
        <taxon>Insecta</taxon>
        <taxon>Pterygota</taxon>
        <taxon>Neoptera</taxon>
        <taxon>Endopterygota</taxon>
        <taxon>Lepidoptera</taxon>
        <taxon>Glossata</taxon>
        <taxon>Ditrysia</taxon>
        <taxon>Gelechioidea</taxon>
        <taxon>Gelechiidae</taxon>
        <taxon>Apatetrinae</taxon>
        <taxon>Pectinophora</taxon>
    </lineage>
</organism>
<name>A0A1E1WF75_PECGO</name>
<gene>
    <name evidence="2" type="ORF">g.19719</name>
</gene>
<feature type="compositionally biased region" description="Polar residues" evidence="1">
    <location>
        <begin position="42"/>
        <end position="60"/>
    </location>
</feature>
<reference evidence="2" key="1">
    <citation type="submission" date="2015-09" db="EMBL/GenBank/DDBJ databases">
        <title>De novo assembly of Pectinophora gossypiella (Pink Bollworm) gut transcriptome.</title>
        <authorList>
            <person name="Tassone E.E."/>
        </authorList>
    </citation>
    <scope>NUCLEOTIDE SEQUENCE</scope>
</reference>
<feature type="non-terminal residue" evidence="2">
    <location>
        <position position="124"/>
    </location>
</feature>
<protein>
    <submittedName>
        <fullName evidence="2">Uncharacterized protein</fullName>
    </submittedName>
</protein>
<feature type="region of interest" description="Disordered" evidence="1">
    <location>
        <begin position="1"/>
        <end position="103"/>
    </location>
</feature>
<proteinExistence type="predicted"/>
<dbReference type="EMBL" id="GDQN01005410">
    <property type="protein sequence ID" value="JAT85644.1"/>
    <property type="molecule type" value="Transcribed_RNA"/>
</dbReference>
<dbReference type="AlphaFoldDB" id="A0A1E1WF75"/>
<sequence length="124" mass="13354">KRSKIPLALRSPAPVRRRLQHAGSRAHDTHRHTSPDKHDNHFQNQLGLHSSNKIDSSAQQEHSESGTHQDIAVSAREIAKSAECPTEGEKPDINGGEESGRADAALEFVPEGTAGDAAEEARAP</sequence>
<accession>A0A1E1WF75</accession>
<feature type="non-terminal residue" evidence="2">
    <location>
        <position position="1"/>
    </location>
</feature>